<proteinExistence type="predicted"/>
<keyword evidence="2" id="KW-0812">Transmembrane</keyword>
<reference evidence="3 4" key="1">
    <citation type="submission" date="2019-08" db="EMBL/GenBank/DDBJ databases">
        <title>Genome sequence of Gelidibacter salicanalis IC162T.</title>
        <authorList>
            <person name="Bowman J.P."/>
        </authorList>
    </citation>
    <scope>NUCLEOTIDE SEQUENCE [LARGE SCALE GENOMIC DNA]</scope>
    <source>
        <strain evidence="3 4">IC162</strain>
    </source>
</reference>
<dbReference type="Proteomes" id="UP000321734">
    <property type="component" value="Unassembled WGS sequence"/>
</dbReference>
<dbReference type="RefSeq" id="WP_146893052.1">
    <property type="nucleotide sequence ID" value="NZ_VORX01000004.1"/>
</dbReference>
<evidence type="ECO:0000313" key="4">
    <source>
        <dbReference type="Proteomes" id="UP000321734"/>
    </source>
</evidence>
<dbReference type="AlphaFoldDB" id="A0A5C7AIA3"/>
<dbReference type="EMBL" id="VORX01000004">
    <property type="protein sequence ID" value="TXE07714.1"/>
    <property type="molecule type" value="Genomic_DNA"/>
</dbReference>
<keyword evidence="4" id="KW-1185">Reference proteome</keyword>
<evidence type="ECO:0000256" key="1">
    <source>
        <dbReference type="SAM" id="MobiDB-lite"/>
    </source>
</evidence>
<dbReference type="OrthoDB" id="1454744at2"/>
<gene>
    <name evidence="3" type="ORF">ES711_09745</name>
</gene>
<accession>A0A5C7AIA3</accession>
<protein>
    <submittedName>
        <fullName evidence="3">FUSC family protein</fullName>
    </submittedName>
</protein>
<comment type="caution">
    <text evidence="3">The sequence shown here is derived from an EMBL/GenBank/DDBJ whole genome shotgun (WGS) entry which is preliminary data.</text>
</comment>
<feature type="region of interest" description="Disordered" evidence="1">
    <location>
        <begin position="86"/>
        <end position="116"/>
    </location>
</feature>
<name>A0A5C7AIA3_9FLAO</name>
<keyword evidence="2" id="KW-0472">Membrane</keyword>
<evidence type="ECO:0000313" key="3">
    <source>
        <dbReference type="EMBL" id="TXE07714.1"/>
    </source>
</evidence>
<organism evidence="3 4">
    <name type="scientific">Gelidibacter salicanalis</name>
    <dbReference type="NCBI Taxonomy" id="291193"/>
    <lineage>
        <taxon>Bacteria</taxon>
        <taxon>Pseudomonadati</taxon>
        <taxon>Bacteroidota</taxon>
        <taxon>Flavobacteriia</taxon>
        <taxon>Flavobacteriales</taxon>
        <taxon>Flavobacteriaceae</taxon>
        <taxon>Gelidibacter</taxon>
    </lineage>
</organism>
<feature type="transmembrane region" description="Helical" evidence="2">
    <location>
        <begin position="26"/>
        <end position="46"/>
    </location>
</feature>
<sequence length="116" mass="13153">MRQFFIILGICAAALALILSVTPQFPIAYILTVLALIFGLIAFYLSKKPQLPKKTIQLIFLLTLISLGITSYKSLFPTPEVEIIEPKEQLDDSSMERPPKTLEELEAERQDQMQEQ</sequence>
<evidence type="ECO:0000256" key="2">
    <source>
        <dbReference type="SAM" id="Phobius"/>
    </source>
</evidence>
<keyword evidence="2" id="KW-1133">Transmembrane helix</keyword>